<proteinExistence type="predicted"/>
<dbReference type="GO" id="GO:0051321">
    <property type="term" value="P:meiotic cell cycle"/>
    <property type="evidence" value="ECO:0007669"/>
    <property type="project" value="UniProtKB-KW"/>
</dbReference>
<dbReference type="InParanoid" id="A0A165C430"/>
<evidence type="ECO:0000256" key="1">
    <source>
        <dbReference type="ARBA" id="ARBA00023254"/>
    </source>
</evidence>
<evidence type="ECO:0000313" key="2">
    <source>
        <dbReference type="EMBL" id="KZV81777.1"/>
    </source>
</evidence>
<evidence type="ECO:0000313" key="3">
    <source>
        <dbReference type="Proteomes" id="UP000077266"/>
    </source>
</evidence>
<dbReference type="Proteomes" id="UP000077266">
    <property type="component" value="Unassembled WGS sequence"/>
</dbReference>
<dbReference type="OrthoDB" id="65716at2759"/>
<gene>
    <name evidence="2" type="ORF">EXIGLDRAFT_685628</name>
</gene>
<dbReference type="AlphaFoldDB" id="A0A165C430"/>
<keyword evidence="1" id="KW-0469">Meiosis</keyword>
<protein>
    <submittedName>
        <fullName evidence="2">SPO22-domain-containing protein</fullName>
    </submittedName>
</protein>
<dbReference type="InterPro" id="IPR013940">
    <property type="entry name" value="Spo22/ZIP4/TEX11"/>
</dbReference>
<dbReference type="EMBL" id="KV426369">
    <property type="protein sequence ID" value="KZV81777.1"/>
    <property type="molecule type" value="Genomic_DNA"/>
</dbReference>
<sequence length="1006" mass="111600">MAAHEQRSQLFDDLSDLLLRVKPRLQDGGTGTVLHDLERIGTLAVQLAKLRPKAAAKANRAWQTTADALDREGVYLWNASSLLRTSGRETVTASLLAALRLAAFRLIVAGLETNPAAEVLVRVLNNASKTAAALTDAERTEDATDVLGAAAQYEEQLRQIDDPDGVHAQEKASATVEYLSARMLAAWRQGNEGVSYFMLQKITESDEDRLARLVPRDRQLLAARVLEIGRSVLRKPTGSGATADGKHAQEAVQWLQKAFALVEKIEELPDVPELKRSILRSLSKAYYTAAAFDPENLTRAEVALQELIVSVDACEDVQQNEYQELRWMRLSLMRRKQAPDHTILEGFRSAIAHLPWTESSVADVLQELRAMSNQSKLVTDITQAFLVRALSSGLDGAGGHEFVDRILLSLIFHCAKDSEHTRAVQELEGAFGAMANQENFALGKVPTMACQSLLWQFGDRLYGGRKYSQAADWFVLAAHPAFRSMAAANNAKCFRKAALCHIQNREYAQAAAIIRRCPGSEAATYYVAFIAAAHQGLEDEAVRAVREMVKAPGYDRQMLLLATQLAHERDLKPLLVAVLEALLADVRAQKGVDNEIEAVTLIRCIIRLLMELLSQPGAQMYGPLPLGCVPLAPLPCAQHLHFGRRQLVEALVGHFDTARTLIEAASVKKASALIAKDIAWLWRASYNCAVQGCADWPECELLIADLFDLARALMEQDCKASIADPDVEIHFHMLSASFAAITGRVFDARKRDTADANYVVAQRRIVKDISTFKALMQELGPGIDRQRDDLREKKAAMMHLAVVYEVEGLVALRDWDPLLACIETTASLPSTDKLRTYDAIADILWPLTDCPANVQYAALEAVLRASLDAGTLSIPKFARWLRAICTAYVGRERDRARVLGYIDQAVEVMRDDADDEYPADERQWLLATAYNTGLQCHSASHLDDSKKWFECAIRLCKFVPNGDARAQKVCLSIRPLLRVLKRMRGKISDTYRQLLERYRRQGQGGS</sequence>
<dbReference type="PANTHER" id="PTHR40375:SF2">
    <property type="entry name" value="SPORULATION-SPECIFIC PROTEIN 22"/>
    <property type="match status" value="1"/>
</dbReference>
<keyword evidence="3" id="KW-1185">Reference proteome</keyword>
<dbReference type="GO" id="GO:0090173">
    <property type="term" value="P:regulation of synaptonemal complex assembly"/>
    <property type="evidence" value="ECO:0007669"/>
    <property type="project" value="InterPro"/>
</dbReference>
<reference evidence="2 3" key="1">
    <citation type="journal article" date="2016" name="Mol. Biol. Evol.">
        <title>Comparative Genomics of Early-Diverging Mushroom-Forming Fungi Provides Insights into the Origins of Lignocellulose Decay Capabilities.</title>
        <authorList>
            <person name="Nagy L.G."/>
            <person name="Riley R."/>
            <person name="Tritt A."/>
            <person name="Adam C."/>
            <person name="Daum C."/>
            <person name="Floudas D."/>
            <person name="Sun H."/>
            <person name="Yadav J.S."/>
            <person name="Pangilinan J."/>
            <person name="Larsson K.H."/>
            <person name="Matsuura K."/>
            <person name="Barry K."/>
            <person name="Labutti K."/>
            <person name="Kuo R."/>
            <person name="Ohm R.A."/>
            <person name="Bhattacharya S.S."/>
            <person name="Shirouzu T."/>
            <person name="Yoshinaga Y."/>
            <person name="Martin F.M."/>
            <person name="Grigoriev I.V."/>
            <person name="Hibbett D.S."/>
        </authorList>
    </citation>
    <scope>NUCLEOTIDE SEQUENCE [LARGE SCALE GENOMIC DNA]</scope>
    <source>
        <strain evidence="2 3">HHB12029</strain>
    </source>
</reference>
<organism evidence="2 3">
    <name type="scientific">Exidia glandulosa HHB12029</name>
    <dbReference type="NCBI Taxonomy" id="1314781"/>
    <lineage>
        <taxon>Eukaryota</taxon>
        <taxon>Fungi</taxon>
        <taxon>Dikarya</taxon>
        <taxon>Basidiomycota</taxon>
        <taxon>Agaricomycotina</taxon>
        <taxon>Agaricomycetes</taxon>
        <taxon>Auriculariales</taxon>
        <taxon>Exidiaceae</taxon>
        <taxon>Exidia</taxon>
    </lineage>
</organism>
<dbReference type="PANTHER" id="PTHR40375">
    <property type="entry name" value="SPORULATION-SPECIFIC PROTEIN 22"/>
    <property type="match status" value="1"/>
</dbReference>
<dbReference type="InterPro" id="IPR039057">
    <property type="entry name" value="Spo22/ZIP4"/>
</dbReference>
<accession>A0A165C430</accession>
<dbReference type="Pfam" id="PF08631">
    <property type="entry name" value="SPO22"/>
    <property type="match status" value="1"/>
</dbReference>
<dbReference type="STRING" id="1314781.A0A165C430"/>
<name>A0A165C430_EXIGL</name>